<dbReference type="AlphaFoldDB" id="A0A7W7ZX53"/>
<evidence type="ECO:0000313" key="3">
    <source>
        <dbReference type="EMBL" id="MBB5075392.1"/>
    </source>
</evidence>
<keyword evidence="4" id="KW-1185">Reference proteome</keyword>
<evidence type="ECO:0000256" key="2">
    <source>
        <dbReference type="SAM" id="SignalP"/>
    </source>
</evidence>
<feature type="signal peptide" evidence="2">
    <location>
        <begin position="1"/>
        <end position="27"/>
    </location>
</feature>
<dbReference type="EMBL" id="JACHIN010000001">
    <property type="protein sequence ID" value="MBB5075392.1"/>
    <property type="molecule type" value="Genomic_DNA"/>
</dbReference>
<proteinExistence type="predicted"/>
<organism evidence="3 4">
    <name type="scientific">Nonomuraea endophytica</name>
    <dbReference type="NCBI Taxonomy" id="714136"/>
    <lineage>
        <taxon>Bacteria</taxon>
        <taxon>Bacillati</taxon>
        <taxon>Actinomycetota</taxon>
        <taxon>Actinomycetes</taxon>
        <taxon>Streptosporangiales</taxon>
        <taxon>Streptosporangiaceae</taxon>
        <taxon>Nonomuraea</taxon>
    </lineage>
</organism>
<evidence type="ECO:0000256" key="1">
    <source>
        <dbReference type="SAM" id="MobiDB-lite"/>
    </source>
</evidence>
<evidence type="ECO:0000313" key="4">
    <source>
        <dbReference type="Proteomes" id="UP000568380"/>
    </source>
</evidence>
<evidence type="ECO:0008006" key="5">
    <source>
        <dbReference type="Google" id="ProtNLM"/>
    </source>
</evidence>
<name>A0A7W7ZX53_9ACTN</name>
<feature type="region of interest" description="Disordered" evidence="1">
    <location>
        <begin position="23"/>
        <end position="42"/>
    </location>
</feature>
<dbReference type="Proteomes" id="UP000568380">
    <property type="component" value="Unassembled WGS sequence"/>
</dbReference>
<comment type="caution">
    <text evidence="3">The sequence shown here is derived from an EMBL/GenBank/DDBJ whole genome shotgun (WGS) entry which is preliminary data.</text>
</comment>
<sequence length="117" mass="12840">MRIKRLAVTTAICAMAAFTAGSTPAWAEPPSEATTAQPQPDSALANWSCDGRRVNPTVKAALLQCGRSGPADTNWVRGVWDCDWQGDIWTGPRYYPWSLTQSCNTELVGWDFVYGWG</sequence>
<keyword evidence="2" id="KW-0732">Signal</keyword>
<gene>
    <name evidence="3" type="ORF">HNR40_000838</name>
</gene>
<feature type="chain" id="PRO_5031154669" description="Secreted protein" evidence="2">
    <location>
        <begin position="28"/>
        <end position="117"/>
    </location>
</feature>
<protein>
    <recommendedName>
        <fullName evidence="5">Secreted protein</fullName>
    </recommendedName>
</protein>
<dbReference type="RefSeq" id="WP_184958457.1">
    <property type="nucleotide sequence ID" value="NZ_JACHIN010000001.1"/>
</dbReference>
<reference evidence="3 4" key="1">
    <citation type="submission" date="2020-08" db="EMBL/GenBank/DDBJ databases">
        <title>Genomic Encyclopedia of Type Strains, Phase IV (KMG-IV): sequencing the most valuable type-strain genomes for metagenomic binning, comparative biology and taxonomic classification.</title>
        <authorList>
            <person name="Goeker M."/>
        </authorList>
    </citation>
    <scope>NUCLEOTIDE SEQUENCE [LARGE SCALE GENOMIC DNA]</scope>
    <source>
        <strain evidence="3 4">DSM 45385</strain>
    </source>
</reference>
<accession>A0A7W7ZX53</accession>